<protein>
    <recommendedName>
        <fullName evidence="4">Iron complex transport system permease protein</fullName>
    </recommendedName>
</protein>
<evidence type="ECO:0000256" key="1">
    <source>
        <dbReference type="SAM" id="Phobius"/>
    </source>
</evidence>
<accession>A0ABS1YQH2</accession>
<reference evidence="2 3" key="1">
    <citation type="submission" date="2021-01" db="EMBL/GenBank/DDBJ databases">
        <title>Draft genome sequence of Micromonospora sp. strain STR1s_6.</title>
        <authorList>
            <person name="Karlyshev A."/>
            <person name="Jawad R."/>
        </authorList>
    </citation>
    <scope>NUCLEOTIDE SEQUENCE [LARGE SCALE GENOMIC DNA]</scope>
    <source>
        <strain evidence="2 3">STR1S-6</strain>
    </source>
</reference>
<dbReference type="Proteomes" id="UP000622245">
    <property type="component" value="Unassembled WGS sequence"/>
</dbReference>
<keyword evidence="1" id="KW-0812">Transmembrane</keyword>
<gene>
    <name evidence="2" type="ORF">JM949_33060</name>
</gene>
<evidence type="ECO:0008006" key="4">
    <source>
        <dbReference type="Google" id="ProtNLM"/>
    </source>
</evidence>
<evidence type="ECO:0000313" key="3">
    <source>
        <dbReference type="Proteomes" id="UP000622245"/>
    </source>
</evidence>
<name>A0ABS1YQH2_9ACTN</name>
<dbReference type="RefSeq" id="WP_203151982.1">
    <property type="nucleotide sequence ID" value="NZ_JAEVHL010000334.1"/>
</dbReference>
<feature type="transmembrane region" description="Helical" evidence="1">
    <location>
        <begin position="50"/>
        <end position="71"/>
    </location>
</feature>
<feature type="non-terminal residue" evidence="2">
    <location>
        <position position="73"/>
    </location>
</feature>
<proteinExistence type="predicted"/>
<keyword evidence="1" id="KW-1133">Transmembrane helix</keyword>
<comment type="caution">
    <text evidence="2">The sequence shown here is derived from an EMBL/GenBank/DDBJ whole genome shotgun (WGS) entry which is preliminary data.</text>
</comment>
<keyword evidence="3" id="KW-1185">Reference proteome</keyword>
<keyword evidence="1" id="KW-0472">Membrane</keyword>
<evidence type="ECO:0000313" key="2">
    <source>
        <dbReference type="EMBL" id="MBM0279690.1"/>
    </source>
</evidence>
<dbReference type="EMBL" id="JAEVHL010000334">
    <property type="protein sequence ID" value="MBM0279690.1"/>
    <property type="molecule type" value="Genomic_DNA"/>
</dbReference>
<organism evidence="2 3">
    <name type="scientific">Micromonospora tarensis</name>
    <dbReference type="NCBI Taxonomy" id="2806100"/>
    <lineage>
        <taxon>Bacteria</taxon>
        <taxon>Bacillati</taxon>
        <taxon>Actinomycetota</taxon>
        <taxon>Actinomycetes</taxon>
        <taxon>Micromonosporales</taxon>
        <taxon>Micromonosporaceae</taxon>
        <taxon>Micromonospora</taxon>
    </lineage>
</organism>
<sequence>MTNAGHRLLWTIIALLLVAGGATVLAAGLGTLPGTDPAAVLLSPALVDRWRTTTPCSTLAAAVAGTLVALAGQ</sequence>